<sequence length="60" mass="5879">MVQPTNLTRHDGLLAAISASLAGGAAAGWLSTIPTLAGVGAGGFVATLFVLTSLFVVPPT</sequence>
<evidence type="ECO:0000313" key="3">
    <source>
        <dbReference type="Proteomes" id="UP000308037"/>
    </source>
</evidence>
<feature type="transmembrane region" description="Helical" evidence="1">
    <location>
        <begin position="36"/>
        <end position="57"/>
    </location>
</feature>
<dbReference type="Pfam" id="PF26047">
    <property type="entry name" value="DUF8015"/>
    <property type="match status" value="1"/>
</dbReference>
<name>A0A4U5JEI9_9EURY</name>
<proteinExistence type="predicted"/>
<dbReference type="EMBL" id="QKNX01000002">
    <property type="protein sequence ID" value="TKR26288.1"/>
    <property type="molecule type" value="Genomic_DNA"/>
</dbReference>
<keyword evidence="1" id="KW-1133">Transmembrane helix</keyword>
<keyword evidence="1" id="KW-0812">Transmembrane</keyword>
<accession>A0A4U5JEI9</accession>
<comment type="caution">
    <text evidence="2">The sequence shown here is derived from an EMBL/GenBank/DDBJ whole genome shotgun (WGS) entry which is preliminary data.</text>
</comment>
<gene>
    <name evidence="2" type="ORF">DM868_07300</name>
</gene>
<organism evidence="2 3">
    <name type="scientific">Natronomonas salsuginis</name>
    <dbReference type="NCBI Taxonomy" id="2217661"/>
    <lineage>
        <taxon>Archaea</taxon>
        <taxon>Methanobacteriati</taxon>
        <taxon>Methanobacteriota</taxon>
        <taxon>Stenosarchaea group</taxon>
        <taxon>Halobacteria</taxon>
        <taxon>Halobacteriales</taxon>
        <taxon>Natronomonadaceae</taxon>
        <taxon>Natronomonas</taxon>
    </lineage>
</organism>
<evidence type="ECO:0000256" key="1">
    <source>
        <dbReference type="SAM" id="Phobius"/>
    </source>
</evidence>
<dbReference type="RefSeq" id="WP_137276204.1">
    <property type="nucleotide sequence ID" value="NZ_QKNX01000002.1"/>
</dbReference>
<keyword evidence="1" id="KW-0472">Membrane</keyword>
<dbReference type="AlphaFoldDB" id="A0A4U5JEI9"/>
<protein>
    <submittedName>
        <fullName evidence="2">Uncharacterized protein</fullName>
    </submittedName>
</protein>
<dbReference type="Proteomes" id="UP000308037">
    <property type="component" value="Unassembled WGS sequence"/>
</dbReference>
<reference evidence="2 3" key="1">
    <citation type="submission" date="2019-04" db="EMBL/GenBank/DDBJ databases">
        <title>Natronomonas sp. F20-122 a newhaloarchaeon isolated from a saline saltern of Isla Bacuta, Huelva, Spain.</title>
        <authorList>
            <person name="Duran-Viseras A."/>
            <person name="Sanchez-Porro C."/>
            <person name="Ventosa A."/>
        </authorList>
    </citation>
    <scope>NUCLEOTIDE SEQUENCE [LARGE SCALE GENOMIC DNA]</scope>
    <source>
        <strain evidence="2 3">F20-122</strain>
    </source>
</reference>
<keyword evidence="3" id="KW-1185">Reference proteome</keyword>
<dbReference type="InterPro" id="IPR058328">
    <property type="entry name" value="DUF8015"/>
</dbReference>
<evidence type="ECO:0000313" key="2">
    <source>
        <dbReference type="EMBL" id="TKR26288.1"/>
    </source>
</evidence>
<feature type="transmembrane region" description="Helical" evidence="1">
    <location>
        <begin position="12"/>
        <end position="30"/>
    </location>
</feature>